<dbReference type="Proteomes" id="UP001596055">
    <property type="component" value="Unassembled WGS sequence"/>
</dbReference>
<feature type="signal peptide" evidence="5">
    <location>
        <begin position="1"/>
        <end position="25"/>
    </location>
</feature>
<feature type="region of interest" description="Disordered" evidence="4">
    <location>
        <begin position="29"/>
        <end position="48"/>
    </location>
</feature>
<gene>
    <name evidence="6" type="ORF">ACFPQA_09535</name>
</gene>
<feature type="repeat" description="ANK" evidence="3">
    <location>
        <begin position="40"/>
        <end position="72"/>
    </location>
</feature>
<keyword evidence="5" id="KW-0732">Signal</keyword>
<feature type="repeat" description="ANK" evidence="3">
    <location>
        <begin position="72"/>
        <end position="104"/>
    </location>
</feature>
<feature type="compositionally biased region" description="Polar residues" evidence="4">
    <location>
        <begin position="29"/>
        <end position="43"/>
    </location>
</feature>
<evidence type="ECO:0000256" key="3">
    <source>
        <dbReference type="PROSITE-ProRule" id="PRU00023"/>
    </source>
</evidence>
<dbReference type="RefSeq" id="WP_248155926.1">
    <property type="nucleotide sequence ID" value="NZ_JAKZAJ010000002.1"/>
</dbReference>
<sequence length="230" mass="23589">MAKGPGAARSFLLTFVILGLLSGCASDSGHSNLQHQTRAQNDTPLMDSARSGDLEAVVALAEAGHSLNTVTEQGTPLMAAVSAGEDRVAWYLLSEGADPDLAGPDGETPLMEAAASGSRRLVQLLLSAGARVNAVDRNGYTPVIRAAEEGNLAVVKVLLTAGANVNVSQGGESLLMKIVGSGDLLTAEMLLAAGADVNYRAADGSTALDRARAIQNQDLEMLLVQAGARP</sequence>
<dbReference type="PANTHER" id="PTHR24188:SF29">
    <property type="entry name" value="GH09064P"/>
    <property type="match status" value="1"/>
</dbReference>
<protein>
    <submittedName>
        <fullName evidence="6">Ankyrin repeat domain-containing protein</fullName>
    </submittedName>
</protein>
<dbReference type="EMBL" id="JBHSNL010000001">
    <property type="protein sequence ID" value="MFC5545294.1"/>
    <property type="molecule type" value="Genomic_DNA"/>
</dbReference>
<dbReference type="SUPFAM" id="SSF48403">
    <property type="entry name" value="Ankyrin repeat"/>
    <property type="match status" value="1"/>
</dbReference>
<reference evidence="7" key="1">
    <citation type="journal article" date="2019" name="Int. J. Syst. Evol. Microbiol.">
        <title>The Global Catalogue of Microorganisms (GCM) 10K type strain sequencing project: providing services to taxonomists for standard genome sequencing and annotation.</title>
        <authorList>
            <consortium name="The Broad Institute Genomics Platform"/>
            <consortium name="The Broad Institute Genome Sequencing Center for Infectious Disease"/>
            <person name="Wu L."/>
            <person name="Ma J."/>
        </authorList>
    </citation>
    <scope>NUCLEOTIDE SEQUENCE [LARGE SCALE GENOMIC DNA]</scope>
    <source>
        <strain evidence="7">CGMCC 4.1799</strain>
    </source>
</reference>
<dbReference type="PROSITE" id="PS51257">
    <property type="entry name" value="PROKAR_LIPOPROTEIN"/>
    <property type="match status" value="1"/>
</dbReference>
<accession>A0ABW0RKJ7</accession>
<comment type="caution">
    <text evidence="6">The sequence shown here is derived from an EMBL/GenBank/DDBJ whole genome shotgun (WGS) entry which is preliminary data.</text>
</comment>
<evidence type="ECO:0000256" key="2">
    <source>
        <dbReference type="ARBA" id="ARBA00023043"/>
    </source>
</evidence>
<dbReference type="PRINTS" id="PR01415">
    <property type="entry name" value="ANKYRIN"/>
</dbReference>
<dbReference type="PROSITE" id="PS50088">
    <property type="entry name" value="ANK_REPEAT"/>
    <property type="match status" value="4"/>
</dbReference>
<feature type="repeat" description="ANK" evidence="3">
    <location>
        <begin position="138"/>
        <end position="170"/>
    </location>
</feature>
<dbReference type="PROSITE" id="PS50297">
    <property type="entry name" value="ANK_REP_REGION"/>
    <property type="match status" value="2"/>
</dbReference>
<evidence type="ECO:0000313" key="6">
    <source>
        <dbReference type="EMBL" id="MFC5545294.1"/>
    </source>
</evidence>
<feature type="repeat" description="ANK" evidence="3">
    <location>
        <begin position="105"/>
        <end position="137"/>
    </location>
</feature>
<keyword evidence="1" id="KW-0677">Repeat</keyword>
<proteinExistence type="predicted"/>
<dbReference type="Pfam" id="PF12796">
    <property type="entry name" value="Ank_2"/>
    <property type="match status" value="1"/>
</dbReference>
<evidence type="ECO:0000313" key="7">
    <source>
        <dbReference type="Proteomes" id="UP001596055"/>
    </source>
</evidence>
<keyword evidence="2 3" id="KW-0040">ANK repeat</keyword>
<evidence type="ECO:0000256" key="1">
    <source>
        <dbReference type="ARBA" id="ARBA00022737"/>
    </source>
</evidence>
<dbReference type="InterPro" id="IPR002110">
    <property type="entry name" value="Ankyrin_rpt"/>
</dbReference>
<keyword evidence="7" id="KW-1185">Reference proteome</keyword>
<dbReference type="SMART" id="SM00248">
    <property type="entry name" value="ANK"/>
    <property type="match status" value="5"/>
</dbReference>
<dbReference type="PANTHER" id="PTHR24188">
    <property type="entry name" value="ANKYRIN REPEAT PROTEIN"/>
    <property type="match status" value="1"/>
</dbReference>
<evidence type="ECO:0000256" key="4">
    <source>
        <dbReference type="SAM" id="MobiDB-lite"/>
    </source>
</evidence>
<dbReference type="Gene3D" id="1.25.40.20">
    <property type="entry name" value="Ankyrin repeat-containing domain"/>
    <property type="match status" value="2"/>
</dbReference>
<evidence type="ECO:0000256" key="5">
    <source>
        <dbReference type="SAM" id="SignalP"/>
    </source>
</evidence>
<feature type="chain" id="PRO_5046832149" evidence="5">
    <location>
        <begin position="26"/>
        <end position="230"/>
    </location>
</feature>
<dbReference type="InterPro" id="IPR036770">
    <property type="entry name" value="Ankyrin_rpt-contain_sf"/>
</dbReference>
<name>A0ABW0RKJ7_9GAMM</name>
<organism evidence="6 7">
    <name type="scientific">Marinobacter koreensis</name>
    <dbReference type="NCBI Taxonomy" id="335974"/>
    <lineage>
        <taxon>Bacteria</taxon>
        <taxon>Pseudomonadati</taxon>
        <taxon>Pseudomonadota</taxon>
        <taxon>Gammaproteobacteria</taxon>
        <taxon>Pseudomonadales</taxon>
        <taxon>Marinobacteraceae</taxon>
        <taxon>Marinobacter</taxon>
    </lineage>
</organism>